<feature type="domain" description="FAS1" evidence="4">
    <location>
        <begin position="50"/>
        <end position="178"/>
    </location>
</feature>
<dbReference type="InterPro" id="IPR036378">
    <property type="entry name" value="FAS1_dom_sf"/>
</dbReference>
<comment type="similarity">
    <text evidence="1">Belongs to the fasciclin-like AGP family.</text>
</comment>
<organism evidence="5 6">
    <name type="scientific">Cuscuta europaea</name>
    <name type="common">European dodder</name>
    <dbReference type="NCBI Taxonomy" id="41803"/>
    <lineage>
        <taxon>Eukaryota</taxon>
        <taxon>Viridiplantae</taxon>
        <taxon>Streptophyta</taxon>
        <taxon>Embryophyta</taxon>
        <taxon>Tracheophyta</taxon>
        <taxon>Spermatophyta</taxon>
        <taxon>Magnoliopsida</taxon>
        <taxon>eudicotyledons</taxon>
        <taxon>Gunneridae</taxon>
        <taxon>Pentapetalae</taxon>
        <taxon>asterids</taxon>
        <taxon>lamiids</taxon>
        <taxon>Solanales</taxon>
        <taxon>Convolvulaceae</taxon>
        <taxon>Cuscuteae</taxon>
        <taxon>Cuscuta</taxon>
        <taxon>Cuscuta subgen. Cuscuta</taxon>
    </lineage>
</organism>
<dbReference type="SUPFAM" id="SSF82153">
    <property type="entry name" value="FAS1 domain"/>
    <property type="match status" value="1"/>
</dbReference>
<dbReference type="EMBL" id="CAMAPE010000053">
    <property type="protein sequence ID" value="CAH9110026.1"/>
    <property type="molecule type" value="Genomic_DNA"/>
</dbReference>
<keyword evidence="3" id="KW-1133">Transmembrane helix</keyword>
<feature type="compositionally biased region" description="Pro residues" evidence="2">
    <location>
        <begin position="213"/>
        <end position="222"/>
    </location>
</feature>
<evidence type="ECO:0000256" key="2">
    <source>
        <dbReference type="SAM" id="MobiDB-lite"/>
    </source>
</evidence>
<dbReference type="InterPro" id="IPR000782">
    <property type="entry name" value="FAS1_domain"/>
</dbReference>
<dbReference type="InterPro" id="IPR053339">
    <property type="entry name" value="FAS1_domain_protein"/>
</dbReference>
<gene>
    <name evidence="5" type="ORF">CEURO_LOCUS18688</name>
</gene>
<comment type="caution">
    <text evidence="5">The sequence shown here is derived from an EMBL/GenBank/DDBJ whole genome shotgun (WGS) entry which is preliminary data.</text>
</comment>
<keyword evidence="3" id="KW-0472">Membrane</keyword>
<keyword evidence="3" id="KW-0812">Transmembrane</keyword>
<dbReference type="PANTHER" id="PTHR36069:SF1">
    <property type="entry name" value="EXPRESSED PROTEIN"/>
    <property type="match status" value="1"/>
</dbReference>
<reference evidence="5" key="1">
    <citation type="submission" date="2022-07" db="EMBL/GenBank/DDBJ databases">
        <authorList>
            <person name="Macas J."/>
            <person name="Novak P."/>
            <person name="Neumann P."/>
        </authorList>
    </citation>
    <scope>NUCLEOTIDE SEQUENCE</scope>
</reference>
<dbReference type="PROSITE" id="PS50213">
    <property type="entry name" value="FAS1"/>
    <property type="match status" value="1"/>
</dbReference>
<name>A0A9P0ZRV6_CUSEU</name>
<proteinExistence type="inferred from homology"/>
<evidence type="ECO:0000256" key="3">
    <source>
        <dbReference type="SAM" id="Phobius"/>
    </source>
</evidence>
<dbReference type="SMART" id="SM00554">
    <property type="entry name" value="FAS1"/>
    <property type="match status" value="1"/>
</dbReference>
<evidence type="ECO:0000259" key="4">
    <source>
        <dbReference type="PROSITE" id="PS50213"/>
    </source>
</evidence>
<feature type="region of interest" description="Disordered" evidence="2">
    <location>
        <begin position="208"/>
        <end position="240"/>
    </location>
</feature>
<sequence>MINKVKLMMFITYITHIVKRIHSIVLTVAMMIMLSSSLFPAAAYSHPSRNQDVLGAIAEMQKANYFTFVMLINMAPPDLFQGNFTFLMPNDRALSTAILPNSDVVNFLLCHSIPSTLLFEHLQHFPTGSFIPSSKPDLMLRVTNHGRRQFFLNNSRLISPNICTTGSSIRCHGIDGVLLPATSTMTGDHSGPPHVTIAPPPPYITPVGKALPPAAPSEPAPPVTSSNDPTPTPPPVTDSYEINNAQRWSFVSSMRERIIFGLMSFLVSMYVI</sequence>
<dbReference type="PANTHER" id="PTHR36069">
    <property type="entry name" value="EXPRESSED PROTEIN-RELATED"/>
    <property type="match status" value="1"/>
</dbReference>
<evidence type="ECO:0000256" key="1">
    <source>
        <dbReference type="ARBA" id="ARBA00007843"/>
    </source>
</evidence>
<feature type="transmembrane region" description="Helical" evidence="3">
    <location>
        <begin position="21"/>
        <end position="44"/>
    </location>
</feature>
<keyword evidence="6" id="KW-1185">Reference proteome</keyword>
<dbReference type="OrthoDB" id="1934418at2759"/>
<dbReference type="AlphaFoldDB" id="A0A9P0ZRV6"/>
<protein>
    <recommendedName>
        <fullName evidence="4">FAS1 domain-containing protein</fullName>
    </recommendedName>
</protein>
<accession>A0A9P0ZRV6</accession>
<dbReference type="Gene3D" id="2.30.180.10">
    <property type="entry name" value="FAS1 domain"/>
    <property type="match status" value="1"/>
</dbReference>
<evidence type="ECO:0000313" key="5">
    <source>
        <dbReference type="EMBL" id="CAH9110026.1"/>
    </source>
</evidence>
<dbReference type="Pfam" id="PF02469">
    <property type="entry name" value="Fasciclin"/>
    <property type="match status" value="1"/>
</dbReference>
<dbReference type="Proteomes" id="UP001152484">
    <property type="component" value="Unassembled WGS sequence"/>
</dbReference>
<evidence type="ECO:0000313" key="6">
    <source>
        <dbReference type="Proteomes" id="UP001152484"/>
    </source>
</evidence>